<evidence type="ECO:0000313" key="8">
    <source>
        <dbReference type="Proteomes" id="UP000636505"/>
    </source>
</evidence>
<evidence type="ECO:0000256" key="5">
    <source>
        <dbReference type="SAM" id="SignalP"/>
    </source>
</evidence>
<dbReference type="Gene3D" id="3.40.190.10">
    <property type="entry name" value="Periplasmic binding protein-like II"/>
    <property type="match status" value="2"/>
</dbReference>
<feature type="signal peptide" evidence="5">
    <location>
        <begin position="1"/>
        <end position="21"/>
    </location>
</feature>
<comment type="similarity">
    <text evidence="2 4">Belongs to the bacterial solute-binding protein 3 family.</text>
</comment>
<dbReference type="AlphaFoldDB" id="A0A8J7DCN0"/>
<feature type="domain" description="Solute-binding protein family 3/N-terminal" evidence="6">
    <location>
        <begin position="42"/>
        <end position="283"/>
    </location>
</feature>
<dbReference type="Pfam" id="PF00497">
    <property type="entry name" value="SBP_bac_3"/>
    <property type="match status" value="2"/>
</dbReference>
<accession>A0A8J7DCN0</accession>
<keyword evidence="8" id="KW-1185">Reference proteome</keyword>
<keyword evidence="3 5" id="KW-0732">Signal</keyword>
<reference evidence="7" key="1">
    <citation type="submission" date="2020-10" db="EMBL/GenBank/DDBJ databases">
        <authorList>
            <person name="Castelo-Branco R."/>
            <person name="Eusebio N."/>
            <person name="Adriana R."/>
            <person name="Vieira A."/>
            <person name="Brugerolle De Fraissinette N."/>
            <person name="Rezende De Castro R."/>
            <person name="Schneider M.P."/>
            <person name="Vasconcelos V."/>
            <person name="Leao P.N."/>
        </authorList>
    </citation>
    <scope>NUCLEOTIDE SEQUENCE</scope>
    <source>
        <strain evidence="7">LEGE 07310</strain>
    </source>
</reference>
<dbReference type="SMART" id="SM00062">
    <property type="entry name" value="PBPb"/>
    <property type="match status" value="1"/>
</dbReference>
<evidence type="ECO:0000256" key="1">
    <source>
        <dbReference type="ARBA" id="ARBA00004196"/>
    </source>
</evidence>
<evidence type="ECO:0000256" key="4">
    <source>
        <dbReference type="RuleBase" id="RU003744"/>
    </source>
</evidence>
<dbReference type="EMBL" id="JADEXG010000022">
    <property type="protein sequence ID" value="MBE9077858.1"/>
    <property type="molecule type" value="Genomic_DNA"/>
</dbReference>
<sequence length="283" mass="30385">MERRWFLIYLAAGAISSHLPAACQSVQSQSQTVAEPPAVRTRLVMATAANYPPYEFTQTIDSETRLVGFDIDLGHAIADILGYPLEIVELAFEDLLPTLQAQAAASSELAPPAESLPESPIDFVMAGLRPTQRRQQLVDFSHIYYSVRHAVVVPQDWAQGDPTDLSYLRVGVIAPSAQAAFAERQAEITPELNVVTFDNTATLVEALQAASLDAILLDATVAQIAVEQSVGLRAAFLAADQPLGAAIALPPKSTLTRDINAALRELQANGKIAQLVGQWFGGL</sequence>
<comment type="subcellular location">
    <subcellularLocation>
        <location evidence="1">Cell envelope</location>
    </subcellularLocation>
</comment>
<dbReference type="PANTHER" id="PTHR35936:SF17">
    <property type="entry name" value="ARGININE-BINDING EXTRACELLULAR PROTEIN ARTP"/>
    <property type="match status" value="1"/>
</dbReference>
<dbReference type="Proteomes" id="UP000636505">
    <property type="component" value="Unassembled WGS sequence"/>
</dbReference>
<evidence type="ECO:0000259" key="6">
    <source>
        <dbReference type="SMART" id="SM00062"/>
    </source>
</evidence>
<evidence type="ECO:0000256" key="2">
    <source>
        <dbReference type="ARBA" id="ARBA00010333"/>
    </source>
</evidence>
<evidence type="ECO:0000256" key="3">
    <source>
        <dbReference type="ARBA" id="ARBA00022729"/>
    </source>
</evidence>
<evidence type="ECO:0000313" key="7">
    <source>
        <dbReference type="EMBL" id="MBE9077858.1"/>
    </source>
</evidence>
<dbReference type="InterPro" id="IPR018313">
    <property type="entry name" value="SBP_3_CS"/>
</dbReference>
<dbReference type="InterPro" id="IPR001638">
    <property type="entry name" value="Solute-binding_3/MltF_N"/>
</dbReference>
<name>A0A8J7DCN0_9CYAN</name>
<gene>
    <name evidence="7" type="ORF">IQ241_11225</name>
</gene>
<dbReference type="CDD" id="cd13530">
    <property type="entry name" value="PBP2_peptides_like"/>
    <property type="match status" value="1"/>
</dbReference>
<comment type="caution">
    <text evidence="7">The sequence shown here is derived from an EMBL/GenBank/DDBJ whole genome shotgun (WGS) entry which is preliminary data.</text>
</comment>
<organism evidence="7 8">
    <name type="scientific">Vasconcelosia minhoensis LEGE 07310</name>
    <dbReference type="NCBI Taxonomy" id="915328"/>
    <lineage>
        <taxon>Bacteria</taxon>
        <taxon>Bacillati</taxon>
        <taxon>Cyanobacteriota</taxon>
        <taxon>Cyanophyceae</taxon>
        <taxon>Nodosilineales</taxon>
        <taxon>Cymatolegaceae</taxon>
        <taxon>Vasconcelosia</taxon>
        <taxon>Vasconcelosia minhoensis</taxon>
    </lineage>
</organism>
<dbReference type="GO" id="GO:0030313">
    <property type="term" value="C:cell envelope"/>
    <property type="evidence" value="ECO:0007669"/>
    <property type="project" value="UniProtKB-SubCell"/>
</dbReference>
<dbReference type="PROSITE" id="PS01039">
    <property type="entry name" value="SBP_BACTERIAL_3"/>
    <property type="match status" value="1"/>
</dbReference>
<dbReference type="RefSeq" id="WP_193907070.1">
    <property type="nucleotide sequence ID" value="NZ_JADEXG010000022.1"/>
</dbReference>
<dbReference type="PANTHER" id="PTHR35936">
    <property type="entry name" value="MEMBRANE-BOUND LYTIC MUREIN TRANSGLYCOSYLASE F"/>
    <property type="match status" value="1"/>
</dbReference>
<proteinExistence type="inferred from homology"/>
<dbReference type="SUPFAM" id="SSF53850">
    <property type="entry name" value="Periplasmic binding protein-like II"/>
    <property type="match status" value="1"/>
</dbReference>
<protein>
    <submittedName>
        <fullName evidence="7">Amino acid ABC transporter substrate-binding protein</fullName>
    </submittedName>
</protein>
<feature type="chain" id="PRO_5035262948" evidence="5">
    <location>
        <begin position="22"/>
        <end position="283"/>
    </location>
</feature>